<dbReference type="RefSeq" id="WP_176143189.1">
    <property type="nucleotide sequence ID" value="NZ_CP054926.1"/>
</dbReference>
<reference evidence="2 3" key="1">
    <citation type="submission" date="2020-06" db="EMBL/GenBank/DDBJ databases">
        <title>Genome mining for natural products.</title>
        <authorList>
            <person name="Zhang B."/>
            <person name="Shi J."/>
            <person name="Ge H."/>
        </authorList>
    </citation>
    <scope>NUCLEOTIDE SEQUENCE [LARGE SCALE GENOMIC DNA]</scope>
    <source>
        <strain evidence="2 3">NA06532</strain>
    </source>
</reference>
<name>A0A7H8MGP0_STRMI</name>
<protein>
    <submittedName>
        <fullName evidence="2">Uncharacterized protein</fullName>
    </submittedName>
</protein>
<dbReference type="EMBL" id="CP054926">
    <property type="protein sequence ID" value="QKW41719.1"/>
    <property type="molecule type" value="Genomic_DNA"/>
</dbReference>
<feature type="region of interest" description="Disordered" evidence="1">
    <location>
        <begin position="156"/>
        <end position="182"/>
    </location>
</feature>
<dbReference type="AlphaFoldDB" id="A0A7H8MGP0"/>
<organism evidence="2 3">
    <name type="scientific">Streptomyces microflavus</name>
    <name type="common">Streptomyces lipmanii</name>
    <dbReference type="NCBI Taxonomy" id="1919"/>
    <lineage>
        <taxon>Bacteria</taxon>
        <taxon>Bacillati</taxon>
        <taxon>Actinomycetota</taxon>
        <taxon>Actinomycetes</taxon>
        <taxon>Kitasatosporales</taxon>
        <taxon>Streptomycetaceae</taxon>
        <taxon>Streptomyces</taxon>
    </lineage>
</organism>
<evidence type="ECO:0000313" key="3">
    <source>
        <dbReference type="Proteomes" id="UP000509345"/>
    </source>
</evidence>
<accession>A0A7H8MGP0</accession>
<gene>
    <name evidence="2" type="ORF">HUT09_03635</name>
</gene>
<dbReference type="Proteomes" id="UP000509345">
    <property type="component" value="Chromosome"/>
</dbReference>
<dbReference type="GeneID" id="87630284"/>
<evidence type="ECO:0000313" key="2">
    <source>
        <dbReference type="EMBL" id="QKW41719.1"/>
    </source>
</evidence>
<proteinExistence type="predicted"/>
<sequence>MTTTGTHPDPIATAAAYVPSRTGNAYQQLAFQRIHNRAVEAFHAGQHDAARLDLEGHTAHAHTVDTILAAIGRAYAAAAINQTAATLVTQLDESTYLALGSIAATLDLDLCEDLDGANGTGDTTTAIARVQALHRDNGTGWCPEEPFVRWPCPTSQAVNSTTDQPAHPTVLRDVSTPTEEAP</sequence>
<evidence type="ECO:0000256" key="1">
    <source>
        <dbReference type="SAM" id="MobiDB-lite"/>
    </source>
</evidence>